<dbReference type="CDD" id="cd00009">
    <property type="entry name" value="AAA"/>
    <property type="match status" value="1"/>
</dbReference>
<dbReference type="SUPFAM" id="SSF46689">
    <property type="entry name" value="Homeodomain-like"/>
    <property type="match status" value="1"/>
</dbReference>
<evidence type="ECO:0000256" key="2">
    <source>
        <dbReference type="ARBA" id="ARBA00022840"/>
    </source>
</evidence>
<feature type="domain" description="Response regulatory" evidence="9">
    <location>
        <begin position="3"/>
        <end position="117"/>
    </location>
</feature>
<evidence type="ECO:0000256" key="6">
    <source>
        <dbReference type="PROSITE-ProRule" id="PRU00169"/>
    </source>
</evidence>
<keyword evidence="1" id="KW-0547">Nucleotide-binding</keyword>
<dbReference type="PANTHER" id="PTHR32071">
    <property type="entry name" value="TRANSCRIPTIONAL REGULATORY PROTEIN"/>
    <property type="match status" value="1"/>
</dbReference>
<dbReference type="Gene3D" id="3.40.50.300">
    <property type="entry name" value="P-loop containing nucleotide triphosphate hydrolases"/>
    <property type="match status" value="1"/>
</dbReference>
<name>A0ABU8EZ14_9GAMM</name>
<dbReference type="PANTHER" id="PTHR32071:SF121">
    <property type="entry name" value="SIGMA L-DEPENDENT TRANSCRIPTIONAL REGULATOR YQIR-RELATED"/>
    <property type="match status" value="1"/>
</dbReference>
<dbReference type="InterPro" id="IPR002197">
    <property type="entry name" value="HTH_Fis"/>
</dbReference>
<dbReference type="Pfam" id="PF00072">
    <property type="entry name" value="Response_reg"/>
    <property type="match status" value="1"/>
</dbReference>
<evidence type="ECO:0000256" key="1">
    <source>
        <dbReference type="ARBA" id="ARBA00022741"/>
    </source>
</evidence>
<dbReference type="SMART" id="SM00382">
    <property type="entry name" value="AAA"/>
    <property type="match status" value="1"/>
</dbReference>
<sequence>MKTVLLVDDDSEFNELGARIFEYIGCEVYTAESIAEAKEWLANTRFDHVFLDFMLPDGSGIHLIDFIRAQVINVNITLITGHPSVKTAIASLCDDQIDYLTKPIQADDVKRVLFKEPTVTSKSTTKIERHFGCLIGKSKAAQHLITMIERVAKTNANVLLIGESGVGKEVVAKAIHNASKCQGEQVSVNCGAITKDLIGSELFGHEKGAFTGAVAQKQGVFEQAENGTLFLDEVTEMPIDMQPNLLRVLETQHVTRVGGNKQIPVNCRVVSATNRTMSEIAEKKVLREDIYFRLAVFPIEIPPLRERKEDIELLSEYFLDDLNREYKTQYQFSPTSKQVLFDHHWPGNIRELKHSIHRAFIMADPNSQTIDIEQIEPSPFAQPPASSQPAVAQQAVTPSAPAATLDAPEVDVGKTIEAVEKELIYKTLESVSGNKTLAAKLLGISTKTLYNRLNAYEESL</sequence>
<evidence type="ECO:0000256" key="4">
    <source>
        <dbReference type="ARBA" id="ARBA00023125"/>
    </source>
</evidence>
<dbReference type="InterPro" id="IPR011006">
    <property type="entry name" value="CheY-like_superfamily"/>
</dbReference>
<keyword evidence="11" id="KW-1185">Reference proteome</keyword>
<dbReference type="PROSITE" id="PS50110">
    <property type="entry name" value="RESPONSE_REGULATORY"/>
    <property type="match status" value="1"/>
</dbReference>
<dbReference type="EMBL" id="JBAWKS010000002">
    <property type="protein sequence ID" value="MEI4551247.1"/>
    <property type="molecule type" value="Genomic_DNA"/>
</dbReference>
<evidence type="ECO:0000313" key="11">
    <source>
        <dbReference type="Proteomes" id="UP001382455"/>
    </source>
</evidence>
<evidence type="ECO:0000313" key="10">
    <source>
        <dbReference type="EMBL" id="MEI4551247.1"/>
    </source>
</evidence>
<dbReference type="SUPFAM" id="SSF52540">
    <property type="entry name" value="P-loop containing nucleoside triphosphate hydrolases"/>
    <property type="match status" value="1"/>
</dbReference>
<organism evidence="10 11">
    <name type="scientific">Pseudoalteromonas spongiae</name>
    <dbReference type="NCBI Taxonomy" id="298657"/>
    <lineage>
        <taxon>Bacteria</taxon>
        <taxon>Pseudomonadati</taxon>
        <taxon>Pseudomonadota</taxon>
        <taxon>Gammaproteobacteria</taxon>
        <taxon>Alteromonadales</taxon>
        <taxon>Pseudoalteromonadaceae</taxon>
        <taxon>Pseudoalteromonas</taxon>
    </lineage>
</organism>
<keyword evidence="3" id="KW-0805">Transcription regulation</keyword>
<dbReference type="InterPro" id="IPR002078">
    <property type="entry name" value="Sigma_54_int"/>
</dbReference>
<evidence type="ECO:0000256" key="5">
    <source>
        <dbReference type="ARBA" id="ARBA00023163"/>
    </source>
</evidence>
<reference evidence="10 11" key="1">
    <citation type="submission" date="2023-12" db="EMBL/GenBank/DDBJ databases">
        <title>Friends and Foes: Symbiotic and Algicidal bacterial influence on Karenia brevis blooms.</title>
        <authorList>
            <person name="Fei C."/>
            <person name="Mohamed A.R."/>
            <person name="Booker A."/>
            <person name="Arshad M."/>
            <person name="Klass S."/>
            <person name="Ahn S."/>
            <person name="Gilbert P.M."/>
            <person name="Heil C.A."/>
            <person name="Martinez J.M."/>
            <person name="Amin S.A."/>
        </authorList>
    </citation>
    <scope>NUCLEOTIDE SEQUENCE [LARGE SCALE GENOMIC DNA]</scope>
    <source>
        <strain evidence="10 11">CE15</strain>
    </source>
</reference>
<dbReference type="Gene3D" id="3.40.50.2300">
    <property type="match status" value="1"/>
</dbReference>
<dbReference type="PROSITE" id="PS00675">
    <property type="entry name" value="SIGMA54_INTERACT_1"/>
    <property type="match status" value="1"/>
</dbReference>
<dbReference type="RefSeq" id="WP_336436254.1">
    <property type="nucleotide sequence ID" value="NZ_JBAWKS010000002.1"/>
</dbReference>
<protein>
    <submittedName>
        <fullName evidence="10">Sigma-54 dependent transcriptional regulator</fullName>
    </submittedName>
</protein>
<dbReference type="InterPro" id="IPR027417">
    <property type="entry name" value="P-loop_NTPase"/>
</dbReference>
<dbReference type="InterPro" id="IPR009057">
    <property type="entry name" value="Homeodomain-like_sf"/>
</dbReference>
<dbReference type="Pfam" id="PF25601">
    <property type="entry name" value="AAA_lid_14"/>
    <property type="match status" value="1"/>
</dbReference>
<keyword evidence="4" id="KW-0238">DNA-binding</keyword>
<feature type="domain" description="Sigma-54 factor interaction" evidence="8">
    <location>
        <begin position="134"/>
        <end position="361"/>
    </location>
</feature>
<dbReference type="PROSITE" id="PS50045">
    <property type="entry name" value="SIGMA54_INTERACT_4"/>
    <property type="match status" value="1"/>
</dbReference>
<dbReference type="InterPro" id="IPR003593">
    <property type="entry name" value="AAA+_ATPase"/>
</dbReference>
<dbReference type="InterPro" id="IPR058031">
    <property type="entry name" value="AAA_lid_NorR"/>
</dbReference>
<keyword evidence="6" id="KW-0597">Phosphoprotein</keyword>
<dbReference type="PROSITE" id="PS00676">
    <property type="entry name" value="SIGMA54_INTERACT_2"/>
    <property type="match status" value="1"/>
</dbReference>
<keyword evidence="2" id="KW-0067">ATP-binding</keyword>
<keyword evidence="5" id="KW-0804">Transcription</keyword>
<proteinExistence type="predicted"/>
<dbReference type="InterPro" id="IPR001789">
    <property type="entry name" value="Sig_transdc_resp-reg_receiver"/>
</dbReference>
<dbReference type="InterPro" id="IPR025943">
    <property type="entry name" value="Sigma_54_int_dom_ATP-bd_2"/>
</dbReference>
<evidence type="ECO:0000259" key="9">
    <source>
        <dbReference type="PROSITE" id="PS50110"/>
    </source>
</evidence>
<evidence type="ECO:0000256" key="3">
    <source>
        <dbReference type="ARBA" id="ARBA00023015"/>
    </source>
</evidence>
<dbReference type="Pfam" id="PF02954">
    <property type="entry name" value="HTH_8"/>
    <property type="match status" value="1"/>
</dbReference>
<dbReference type="SMART" id="SM00448">
    <property type="entry name" value="REC"/>
    <property type="match status" value="1"/>
</dbReference>
<dbReference type="PROSITE" id="PS00688">
    <property type="entry name" value="SIGMA54_INTERACT_3"/>
    <property type="match status" value="1"/>
</dbReference>
<dbReference type="InterPro" id="IPR025944">
    <property type="entry name" value="Sigma_54_int_dom_CS"/>
</dbReference>
<dbReference type="Proteomes" id="UP001382455">
    <property type="component" value="Unassembled WGS sequence"/>
</dbReference>
<feature type="region of interest" description="Disordered" evidence="7">
    <location>
        <begin position="379"/>
        <end position="403"/>
    </location>
</feature>
<gene>
    <name evidence="10" type="ORF">WAE96_16355</name>
</gene>
<feature type="modified residue" description="4-aspartylphosphate" evidence="6">
    <location>
        <position position="52"/>
    </location>
</feature>
<dbReference type="Gene3D" id="1.10.8.60">
    <property type="match status" value="1"/>
</dbReference>
<dbReference type="InterPro" id="IPR025662">
    <property type="entry name" value="Sigma_54_int_dom_ATP-bd_1"/>
</dbReference>
<dbReference type="Pfam" id="PF00158">
    <property type="entry name" value="Sigma54_activat"/>
    <property type="match status" value="1"/>
</dbReference>
<dbReference type="PRINTS" id="PR01590">
    <property type="entry name" value="HTHFIS"/>
</dbReference>
<dbReference type="Gene3D" id="1.10.10.60">
    <property type="entry name" value="Homeodomain-like"/>
    <property type="match status" value="1"/>
</dbReference>
<dbReference type="SUPFAM" id="SSF52172">
    <property type="entry name" value="CheY-like"/>
    <property type="match status" value="1"/>
</dbReference>
<comment type="caution">
    <text evidence="10">The sequence shown here is derived from an EMBL/GenBank/DDBJ whole genome shotgun (WGS) entry which is preliminary data.</text>
</comment>
<evidence type="ECO:0000256" key="7">
    <source>
        <dbReference type="SAM" id="MobiDB-lite"/>
    </source>
</evidence>
<accession>A0ABU8EZ14</accession>
<evidence type="ECO:0000259" key="8">
    <source>
        <dbReference type="PROSITE" id="PS50045"/>
    </source>
</evidence>